<feature type="domain" description="C2H2-type" evidence="9">
    <location>
        <begin position="364"/>
        <end position="393"/>
    </location>
</feature>
<evidence type="ECO:0000256" key="8">
    <source>
        <dbReference type="SAM" id="MobiDB-lite"/>
    </source>
</evidence>
<feature type="compositionally biased region" description="Basic and acidic residues" evidence="8">
    <location>
        <begin position="13"/>
        <end position="22"/>
    </location>
</feature>
<feature type="compositionally biased region" description="Basic residues" evidence="8">
    <location>
        <begin position="74"/>
        <end position="85"/>
    </location>
</feature>
<protein>
    <recommendedName>
        <fullName evidence="9">C2H2-type domain-containing protein</fullName>
    </recommendedName>
</protein>
<feature type="compositionally biased region" description="Polar residues" evidence="8">
    <location>
        <begin position="137"/>
        <end position="160"/>
    </location>
</feature>
<dbReference type="GeneID" id="54421765"/>
<keyword evidence="3" id="KW-0677">Repeat</keyword>
<dbReference type="GO" id="GO:0000978">
    <property type="term" value="F:RNA polymerase II cis-regulatory region sequence-specific DNA binding"/>
    <property type="evidence" value="ECO:0007669"/>
    <property type="project" value="InterPro"/>
</dbReference>
<dbReference type="GO" id="GO:0000981">
    <property type="term" value="F:DNA-binding transcription factor activity, RNA polymerase II-specific"/>
    <property type="evidence" value="ECO:0007669"/>
    <property type="project" value="InterPro"/>
</dbReference>
<proteinExistence type="predicted"/>
<name>A0A6G1G5X3_9PEZI</name>
<dbReference type="GO" id="GO:0005634">
    <property type="term" value="C:nucleus"/>
    <property type="evidence" value="ECO:0007669"/>
    <property type="project" value="UniProtKB-SubCell"/>
</dbReference>
<dbReference type="PROSITE" id="PS50157">
    <property type="entry name" value="ZINC_FINGER_C2H2_2"/>
    <property type="match status" value="2"/>
</dbReference>
<dbReference type="InterPro" id="IPR051059">
    <property type="entry name" value="VerF-like"/>
</dbReference>
<evidence type="ECO:0000256" key="1">
    <source>
        <dbReference type="ARBA" id="ARBA00004123"/>
    </source>
</evidence>
<feature type="domain" description="C2H2-type" evidence="9">
    <location>
        <begin position="336"/>
        <end position="363"/>
    </location>
</feature>
<comment type="subcellular location">
    <subcellularLocation>
        <location evidence="1">Nucleus</location>
    </subcellularLocation>
</comment>
<dbReference type="InterPro" id="IPR013087">
    <property type="entry name" value="Znf_C2H2_type"/>
</dbReference>
<feature type="compositionally biased region" description="Polar residues" evidence="8">
    <location>
        <begin position="406"/>
        <end position="462"/>
    </location>
</feature>
<dbReference type="FunFam" id="3.30.160.60:FF:000100">
    <property type="entry name" value="Zinc finger 45-like"/>
    <property type="match status" value="1"/>
</dbReference>
<feature type="compositionally biased region" description="Low complexity" evidence="8">
    <location>
        <begin position="284"/>
        <end position="293"/>
    </location>
</feature>
<reference evidence="12" key="2">
    <citation type="submission" date="2020-04" db="EMBL/GenBank/DDBJ databases">
        <authorList>
            <consortium name="NCBI Genome Project"/>
        </authorList>
    </citation>
    <scope>NUCLEOTIDE SEQUENCE</scope>
    <source>
        <strain evidence="12">CBS 781.70</strain>
    </source>
</reference>
<feature type="region of interest" description="Disordered" evidence="8">
    <location>
        <begin position="284"/>
        <end position="333"/>
    </location>
</feature>
<keyword evidence="5" id="KW-0862">Zinc</keyword>
<evidence type="ECO:0000256" key="3">
    <source>
        <dbReference type="ARBA" id="ARBA00022737"/>
    </source>
</evidence>
<evidence type="ECO:0000313" key="10">
    <source>
        <dbReference type="EMBL" id="KAF1813229.1"/>
    </source>
</evidence>
<feature type="compositionally biased region" description="Basic residues" evidence="8">
    <location>
        <begin position="470"/>
        <end position="480"/>
    </location>
</feature>
<dbReference type="Gene3D" id="3.30.160.60">
    <property type="entry name" value="Classic Zinc Finger"/>
    <property type="match status" value="2"/>
</dbReference>
<feature type="region of interest" description="Disordered" evidence="8">
    <location>
        <begin position="1"/>
        <end position="45"/>
    </location>
</feature>
<evidence type="ECO:0000313" key="12">
    <source>
        <dbReference type="RefSeq" id="XP_033534860.1"/>
    </source>
</evidence>
<dbReference type="PANTHER" id="PTHR40626">
    <property type="entry name" value="MIP31509P"/>
    <property type="match status" value="1"/>
</dbReference>
<feature type="region of interest" description="Disordered" evidence="8">
    <location>
        <begin position="388"/>
        <end position="530"/>
    </location>
</feature>
<organism evidence="10">
    <name type="scientific">Eremomyces bilateralis CBS 781.70</name>
    <dbReference type="NCBI Taxonomy" id="1392243"/>
    <lineage>
        <taxon>Eukaryota</taxon>
        <taxon>Fungi</taxon>
        <taxon>Dikarya</taxon>
        <taxon>Ascomycota</taxon>
        <taxon>Pezizomycotina</taxon>
        <taxon>Dothideomycetes</taxon>
        <taxon>Dothideomycetes incertae sedis</taxon>
        <taxon>Eremomycetales</taxon>
        <taxon>Eremomycetaceae</taxon>
        <taxon>Eremomyces</taxon>
    </lineage>
</organism>
<evidence type="ECO:0000256" key="2">
    <source>
        <dbReference type="ARBA" id="ARBA00022723"/>
    </source>
</evidence>
<dbReference type="PANTHER" id="PTHR40626:SF12">
    <property type="entry name" value="RFEC"/>
    <property type="match status" value="1"/>
</dbReference>
<feature type="region of interest" description="Disordered" evidence="8">
    <location>
        <begin position="136"/>
        <end position="263"/>
    </location>
</feature>
<evidence type="ECO:0000313" key="11">
    <source>
        <dbReference type="Proteomes" id="UP000504638"/>
    </source>
</evidence>
<feature type="compositionally biased region" description="Low complexity" evidence="8">
    <location>
        <begin position="25"/>
        <end position="45"/>
    </location>
</feature>
<feature type="compositionally biased region" description="Polar residues" evidence="8">
    <location>
        <begin position="1"/>
        <end position="12"/>
    </location>
</feature>
<dbReference type="GO" id="GO:0000785">
    <property type="term" value="C:chromatin"/>
    <property type="evidence" value="ECO:0007669"/>
    <property type="project" value="TreeGrafter"/>
</dbReference>
<evidence type="ECO:0000256" key="4">
    <source>
        <dbReference type="ARBA" id="ARBA00022771"/>
    </source>
</evidence>
<dbReference type="SUPFAM" id="SSF57667">
    <property type="entry name" value="beta-beta-alpha zinc fingers"/>
    <property type="match status" value="1"/>
</dbReference>
<dbReference type="GO" id="GO:0008270">
    <property type="term" value="F:zinc ion binding"/>
    <property type="evidence" value="ECO:0007669"/>
    <property type="project" value="UniProtKB-KW"/>
</dbReference>
<dbReference type="AlphaFoldDB" id="A0A6G1G5X3"/>
<reference evidence="12" key="3">
    <citation type="submission" date="2025-04" db="UniProtKB">
        <authorList>
            <consortium name="RefSeq"/>
        </authorList>
    </citation>
    <scope>IDENTIFICATION</scope>
    <source>
        <strain evidence="12">CBS 781.70</strain>
    </source>
</reference>
<evidence type="ECO:0000256" key="5">
    <source>
        <dbReference type="ARBA" id="ARBA00022833"/>
    </source>
</evidence>
<gene>
    <name evidence="10 12" type="ORF">P152DRAFT_472973</name>
</gene>
<evidence type="ECO:0000256" key="7">
    <source>
        <dbReference type="PROSITE-ProRule" id="PRU00042"/>
    </source>
</evidence>
<feature type="region of interest" description="Disordered" evidence="8">
    <location>
        <begin position="543"/>
        <end position="578"/>
    </location>
</feature>
<dbReference type="EMBL" id="ML975155">
    <property type="protein sequence ID" value="KAF1813229.1"/>
    <property type="molecule type" value="Genomic_DNA"/>
</dbReference>
<dbReference type="Proteomes" id="UP000504638">
    <property type="component" value="Unplaced"/>
</dbReference>
<feature type="compositionally biased region" description="Low complexity" evidence="8">
    <location>
        <begin position="183"/>
        <end position="211"/>
    </location>
</feature>
<dbReference type="RefSeq" id="XP_033534860.1">
    <property type="nucleotide sequence ID" value="XM_033681195.1"/>
</dbReference>
<reference evidence="10 12" key="1">
    <citation type="submission" date="2020-01" db="EMBL/GenBank/DDBJ databases">
        <authorList>
            <consortium name="DOE Joint Genome Institute"/>
            <person name="Haridas S."/>
            <person name="Albert R."/>
            <person name="Binder M."/>
            <person name="Bloem J."/>
            <person name="Labutti K."/>
            <person name="Salamov A."/>
            <person name="Andreopoulos B."/>
            <person name="Baker S.E."/>
            <person name="Barry K."/>
            <person name="Bills G."/>
            <person name="Bluhm B.H."/>
            <person name="Cannon C."/>
            <person name="Castanera R."/>
            <person name="Culley D.E."/>
            <person name="Daum C."/>
            <person name="Ezra D."/>
            <person name="Gonzalez J.B."/>
            <person name="Henrissat B."/>
            <person name="Kuo A."/>
            <person name="Liang C."/>
            <person name="Lipzen A."/>
            <person name="Lutzoni F."/>
            <person name="Magnuson J."/>
            <person name="Mondo S."/>
            <person name="Nolan M."/>
            <person name="Ohm R."/>
            <person name="Pangilinan J."/>
            <person name="Park H.-J."/>
            <person name="Ramirez L."/>
            <person name="Alfaro M."/>
            <person name="Sun H."/>
            <person name="Tritt A."/>
            <person name="Yoshinaga Y."/>
            <person name="Zwiers L.-H."/>
            <person name="Turgeon B.G."/>
            <person name="Goodwin S.B."/>
            <person name="Spatafora J.W."/>
            <person name="Crous P.W."/>
            <person name="Grigoriev I.V."/>
        </authorList>
    </citation>
    <scope>NUCLEOTIDE SEQUENCE</scope>
    <source>
        <strain evidence="10 12">CBS 781.70</strain>
    </source>
</reference>
<dbReference type="OrthoDB" id="9439903at2759"/>
<dbReference type="SMART" id="SM00355">
    <property type="entry name" value="ZnF_C2H2"/>
    <property type="match status" value="2"/>
</dbReference>
<evidence type="ECO:0000256" key="6">
    <source>
        <dbReference type="ARBA" id="ARBA00023242"/>
    </source>
</evidence>
<feature type="compositionally biased region" description="Polar residues" evidence="8">
    <location>
        <begin position="215"/>
        <end position="263"/>
    </location>
</feature>
<sequence>MNTNNGSRSTHPSHSDTGDRRNPTSAASSSLSYSQHPHLQPNLQNLPNLTANVAGAAAPQGALTAGLPGQTHHTTSHHTTSHQGHHPQLPPITDSNHQRRSGAIATNQSNLHPRPSNMTAMYSHNMNAMPHTPMVTHGSNPALNMPTSGLNGYPSASGTPLPSAIRHSNAMYNPHVQQHHPSSHQGGPQSIQPQPPHSQQQHSQPSYASSHAMNLPTTTSTYSPINGVSPAPTNSLHNGVHSYPSSTQISPQHTPLTMPSQLPLSADMNGSLARAGMPQLGAQISQYQQQQPQTPGSPKHVVGQQGRRGILPSATGQNPTPVARTQMPTKNDDGKYPCQHCNKQYQHLKHLKRHMLRHTGERPYPCRLCQDRFSRSDILKRHFQKCAERRGHPAGSLDHLEGTRGSGPNSQRGGTATASNRNSTGSLADSFQPGTSTLDISGSDSHVNVSSAGIPSINTMDPSNPLLGHHLSHPQQHAHHPFPSAFQSTSRANSAAGIPASRPSINNLQSISPHHQHHGHPQQQGHPAEPRRSISTLEMPHLQNHGAAGNNLAPMMHMQGGAGQSGQAGTGANAGMGPDSGDWSIDMQMLLNATHGAANMNAVGAGR</sequence>
<dbReference type="InterPro" id="IPR036236">
    <property type="entry name" value="Znf_C2H2_sf"/>
</dbReference>
<feature type="region of interest" description="Disordered" evidence="8">
    <location>
        <begin position="62"/>
        <end position="100"/>
    </location>
</feature>
<keyword evidence="4 7" id="KW-0863">Zinc-finger</keyword>
<feature type="compositionally biased region" description="Polar residues" evidence="8">
    <location>
        <begin position="503"/>
        <end position="512"/>
    </location>
</feature>
<keyword evidence="11" id="KW-1185">Reference proteome</keyword>
<keyword evidence="2" id="KW-0479">Metal-binding</keyword>
<evidence type="ECO:0000259" key="9">
    <source>
        <dbReference type="PROSITE" id="PS50157"/>
    </source>
</evidence>
<dbReference type="PROSITE" id="PS00028">
    <property type="entry name" value="ZINC_FINGER_C2H2_1"/>
    <property type="match status" value="1"/>
</dbReference>
<accession>A0A6G1G5X3</accession>
<keyword evidence="6" id="KW-0539">Nucleus</keyword>
<feature type="compositionally biased region" description="Low complexity" evidence="8">
    <location>
        <begin position="62"/>
        <end position="73"/>
    </location>
</feature>
<feature type="compositionally biased region" description="Gly residues" evidence="8">
    <location>
        <begin position="560"/>
        <end position="574"/>
    </location>
</feature>